<comment type="similarity">
    <text evidence="2 10">Belongs to the tektin family.</text>
</comment>
<keyword evidence="3" id="KW-0963">Cytoplasm</keyword>
<comment type="subcellular location">
    <subcellularLocation>
        <location evidence="10">Cytoplasm</location>
        <location evidence="10">Cytoskeleton</location>
        <location evidence="10">Cilium axoneme</location>
    </subcellularLocation>
    <subcellularLocation>
        <location evidence="1">Cytoplasm</location>
        <location evidence="1">Cytoskeleton</location>
        <location evidence="1">Flagellum axoneme</location>
    </subcellularLocation>
</comment>
<evidence type="ECO:0000256" key="4">
    <source>
        <dbReference type="ARBA" id="ARBA00022846"/>
    </source>
</evidence>
<dbReference type="OrthoDB" id="10054259at2759"/>
<dbReference type="InterPro" id="IPR000435">
    <property type="entry name" value="Tektins"/>
</dbReference>
<evidence type="ECO:0000256" key="1">
    <source>
        <dbReference type="ARBA" id="ARBA00004611"/>
    </source>
</evidence>
<evidence type="ECO:0000256" key="10">
    <source>
        <dbReference type="RuleBase" id="RU367040"/>
    </source>
</evidence>
<dbReference type="AlphaFoldDB" id="A0A448WW03"/>
<dbReference type="EMBL" id="CAAALY010052182">
    <property type="protein sequence ID" value="VEL21608.1"/>
    <property type="molecule type" value="Genomic_DNA"/>
</dbReference>
<dbReference type="Pfam" id="PF03148">
    <property type="entry name" value="Tektin"/>
    <property type="match status" value="1"/>
</dbReference>
<comment type="function">
    <text evidence="9">Microtubule inner protein (MIP) part of the dynein-decorated doublet microtubules (DMTs) in cilia and flagellar axoneme. Forms filamentous polymers in the walls of ciliary and flagellar microtubules.</text>
</comment>
<keyword evidence="5" id="KW-0175">Coiled coil</keyword>
<evidence type="ECO:0000256" key="7">
    <source>
        <dbReference type="ARBA" id="ARBA00023212"/>
    </source>
</evidence>
<evidence type="ECO:0000256" key="6">
    <source>
        <dbReference type="ARBA" id="ARBA00023069"/>
    </source>
</evidence>
<dbReference type="GO" id="GO:0005634">
    <property type="term" value="C:nucleus"/>
    <property type="evidence" value="ECO:0007669"/>
    <property type="project" value="TreeGrafter"/>
</dbReference>
<keyword evidence="8 10" id="KW-0966">Cell projection</keyword>
<dbReference type="GO" id="GO:0060294">
    <property type="term" value="P:cilium movement involved in cell motility"/>
    <property type="evidence" value="ECO:0007669"/>
    <property type="project" value="UniProtKB-UniRule"/>
</dbReference>
<evidence type="ECO:0000313" key="11">
    <source>
        <dbReference type="EMBL" id="VEL21608.1"/>
    </source>
</evidence>
<keyword evidence="6 10" id="KW-0969">Cilium</keyword>
<sequence length="278" mass="32175">MARLINPSKYYSNEEWAHSNNFNYAIAEKERENATALENEIDRLIDETNKRTDNTLADVNKKLDQRLNDIKFWKDEINKKLSDLTDETKQLDQCIPRLIKALEATDEPLHFAEQCVLNREGRKGIDLVSDDAHKNLLKEIDIYTTVQDLLKKCIEQADEQIRLNRKSIYILKKDSTDKLEAQHIEEYGRNLKTNHEVREEGKSFTPEEWQNSAADRVLSADSQIKNSRDLRSTLDGTLQQVATDQRNQVEATNLALAKRISETRNAKGELEEHLALLK</sequence>
<dbReference type="Proteomes" id="UP000784294">
    <property type="component" value="Unassembled WGS sequence"/>
</dbReference>
<evidence type="ECO:0000256" key="5">
    <source>
        <dbReference type="ARBA" id="ARBA00023054"/>
    </source>
</evidence>
<organism evidence="11 12">
    <name type="scientific">Protopolystoma xenopodis</name>
    <dbReference type="NCBI Taxonomy" id="117903"/>
    <lineage>
        <taxon>Eukaryota</taxon>
        <taxon>Metazoa</taxon>
        <taxon>Spiralia</taxon>
        <taxon>Lophotrochozoa</taxon>
        <taxon>Platyhelminthes</taxon>
        <taxon>Monogenea</taxon>
        <taxon>Polyopisthocotylea</taxon>
        <taxon>Polystomatidea</taxon>
        <taxon>Polystomatidae</taxon>
        <taxon>Protopolystoma</taxon>
    </lineage>
</organism>
<dbReference type="GO" id="GO:0005930">
    <property type="term" value="C:axoneme"/>
    <property type="evidence" value="ECO:0007669"/>
    <property type="project" value="UniProtKB-SubCell"/>
</dbReference>
<protein>
    <recommendedName>
        <fullName evidence="10">Tektin</fullName>
    </recommendedName>
</protein>
<gene>
    <name evidence="11" type="ORF">PXEA_LOCUS15048</name>
</gene>
<accession>A0A448WW03</accession>
<evidence type="ECO:0000256" key="8">
    <source>
        <dbReference type="ARBA" id="ARBA00023273"/>
    </source>
</evidence>
<evidence type="ECO:0000313" key="12">
    <source>
        <dbReference type="Proteomes" id="UP000784294"/>
    </source>
</evidence>
<dbReference type="GO" id="GO:0060271">
    <property type="term" value="P:cilium assembly"/>
    <property type="evidence" value="ECO:0007669"/>
    <property type="project" value="UniProtKB-UniRule"/>
</dbReference>
<dbReference type="PANTHER" id="PTHR19960">
    <property type="entry name" value="TEKTIN"/>
    <property type="match status" value="1"/>
</dbReference>
<dbReference type="InterPro" id="IPR048256">
    <property type="entry name" value="Tektin-like"/>
</dbReference>
<evidence type="ECO:0000256" key="3">
    <source>
        <dbReference type="ARBA" id="ARBA00022490"/>
    </source>
</evidence>
<dbReference type="GO" id="GO:0015630">
    <property type="term" value="C:microtubule cytoskeleton"/>
    <property type="evidence" value="ECO:0007669"/>
    <property type="project" value="UniProtKB-UniRule"/>
</dbReference>
<name>A0A448WW03_9PLAT</name>
<dbReference type="PANTHER" id="PTHR19960:SF25">
    <property type="entry name" value="TEKTIN-1"/>
    <property type="match status" value="1"/>
</dbReference>
<evidence type="ECO:0000256" key="2">
    <source>
        <dbReference type="ARBA" id="ARBA00007209"/>
    </source>
</evidence>
<reference evidence="11" key="1">
    <citation type="submission" date="2018-11" db="EMBL/GenBank/DDBJ databases">
        <authorList>
            <consortium name="Pathogen Informatics"/>
        </authorList>
    </citation>
    <scope>NUCLEOTIDE SEQUENCE</scope>
</reference>
<keyword evidence="12" id="KW-1185">Reference proteome</keyword>
<proteinExistence type="inferred from homology"/>
<comment type="caution">
    <text evidence="11">The sequence shown here is derived from an EMBL/GenBank/DDBJ whole genome shotgun (WGS) entry which is preliminary data.</text>
</comment>
<keyword evidence="7" id="KW-0206">Cytoskeleton</keyword>
<keyword evidence="4 10" id="KW-0282">Flagellum</keyword>
<evidence type="ECO:0000256" key="9">
    <source>
        <dbReference type="ARBA" id="ARBA00045224"/>
    </source>
</evidence>